<gene>
    <name evidence="1" type="ORF">CCAP1982_LOCUS9904</name>
</gene>
<reference evidence="1" key="1">
    <citation type="submission" date="2020-11" db="EMBL/GenBank/DDBJ databases">
        <authorList>
            <person name="Whitehead M."/>
        </authorList>
    </citation>
    <scope>NUCLEOTIDE SEQUENCE</scope>
    <source>
        <strain evidence="1">EGII</strain>
    </source>
</reference>
<comment type="caution">
    <text evidence="1">The sequence shown here is derived from an EMBL/GenBank/DDBJ whole genome shotgun (WGS) entry which is preliminary data.</text>
</comment>
<dbReference type="EMBL" id="CAJHJT010000023">
    <property type="protein sequence ID" value="CAD7001407.1"/>
    <property type="molecule type" value="Genomic_DNA"/>
</dbReference>
<name>A0A811UUK2_CERCA</name>
<dbReference type="OrthoDB" id="550309at2759"/>
<evidence type="ECO:0000313" key="1">
    <source>
        <dbReference type="EMBL" id="CAD7001407.1"/>
    </source>
</evidence>
<evidence type="ECO:0000313" key="2">
    <source>
        <dbReference type="Proteomes" id="UP000606786"/>
    </source>
</evidence>
<organism evidence="1 2">
    <name type="scientific">Ceratitis capitata</name>
    <name type="common">Mediterranean fruit fly</name>
    <name type="synonym">Tephritis capitata</name>
    <dbReference type="NCBI Taxonomy" id="7213"/>
    <lineage>
        <taxon>Eukaryota</taxon>
        <taxon>Metazoa</taxon>
        <taxon>Ecdysozoa</taxon>
        <taxon>Arthropoda</taxon>
        <taxon>Hexapoda</taxon>
        <taxon>Insecta</taxon>
        <taxon>Pterygota</taxon>
        <taxon>Neoptera</taxon>
        <taxon>Endopterygota</taxon>
        <taxon>Diptera</taxon>
        <taxon>Brachycera</taxon>
        <taxon>Muscomorpha</taxon>
        <taxon>Tephritoidea</taxon>
        <taxon>Tephritidae</taxon>
        <taxon>Ceratitis</taxon>
        <taxon>Ceratitis</taxon>
    </lineage>
</organism>
<sequence>NRNEQSDIHNEDDQHEKESHLDVVNVFNANTDADFLDTSLKFDNYDKNTNTSNVDRTLFMEHSAKADQITNSSCLVFRNDKPAIKMYGHKFICCMTFIGTSQ</sequence>
<protein>
    <submittedName>
        <fullName evidence="1">(Mediterranean fruit fly) hypothetical protein</fullName>
    </submittedName>
</protein>
<dbReference type="AlphaFoldDB" id="A0A811UUK2"/>
<dbReference type="Proteomes" id="UP000606786">
    <property type="component" value="Unassembled WGS sequence"/>
</dbReference>
<accession>A0A811UUK2</accession>
<feature type="non-terminal residue" evidence="1">
    <location>
        <position position="1"/>
    </location>
</feature>
<proteinExistence type="predicted"/>
<keyword evidence="2" id="KW-1185">Reference proteome</keyword>